<proteinExistence type="predicted"/>
<dbReference type="PANTHER" id="PTHR47245:SF2">
    <property type="entry name" value="PEPTIDYL-PROLYL CIS-TRANS ISOMERASE HP_0175-RELATED"/>
    <property type="match status" value="1"/>
</dbReference>
<dbReference type="Gene3D" id="1.10.8.1040">
    <property type="match status" value="1"/>
</dbReference>
<dbReference type="PROSITE" id="PS50198">
    <property type="entry name" value="PPIC_PPIASE_2"/>
    <property type="match status" value="1"/>
</dbReference>
<dbReference type="InterPro" id="IPR000297">
    <property type="entry name" value="PPIase_PpiC"/>
</dbReference>
<sequence length="248" mass="28690">MENKVLARVGEISITQNDVEETMKRFPQERQAYIDSEIGRKQLLEQIISFELMYKHGKELGFDNDKEFVEHAKKMEKELLTQFTIARVLAEMPITDEEIASFYAENNNMFKEEESVSAKHILVESLEKAKEIEKEMAEGLSFEDAARKYSSCPSSQNGGDLGSFTRGKMVPEFEEAAFKLNVGEVSEPVQTQFGYHIIKTEEKSDPKVKSLEEVKDVIKDNLLQEKQNKKYMDMTEELKVKYNVEYEK</sequence>
<name>A0A2S6FVR6_9CLOT</name>
<dbReference type="STRING" id="37659.GCA_000703125_01382"/>
<dbReference type="SUPFAM" id="SSF54534">
    <property type="entry name" value="FKBP-like"/>
    <property type="match status" value="1"/>
</dbReference>
<dbReference type="Pfam" id="PF00639">
    <property type="entry name" value="Rotamase"/>
    <property type="match status" value="1"/>
</dbReference>
<dbReference type="AlphaFoldDB" id="A0A2S6FVR6"/>
<evidence type="ECO:0000256" key="1">
    <source>
        <dbReference type="PROSITE-ProRule" id="PRU00278"/>
    </source>
</evidence>
<comment type="caution">
    <text evidence="3">The sequence shown here is derived from an EMBL/GenBank/DDBJ whole genome shotgun (WGS) entry which is preliminary data.</text>
</comment>
<feature type="domain" description="PpiC" evidence="2">
    <location>
        <begin position="113"/>
        <end position="202"/>
    </location>
</feature>
<dbReference type="InterPro" id="IPR023058">
    <property type="entry name" value="PPIase_PpiC_CS"/>
</dbReference>
<dbReference type="InterPro" id="IPR027304">
    <property type="entry name" value="Trigger_fact/SurA_dom_sf"/>
</dbReference>
<evidence type="ECO:0000313" key="4">
    <source>
        <dbReference type="Proteomes" id="UP000239863"/>
    </source>
</evidence>
<reference evidence="3 4" key="1">
    <citation type="submission" date="2018-02" db="EMBL/GenBank/DDBJ databases">
        <title>Genomic Encyclopedia of Archaeal and Bacterial Type Strains, Phase II (KMG-II): from individual species to whole genera.</title>
        <authorList>
            <person name="Goeker M."/>
        </authorList>
    </citation>
    <scope>NUCLEOTIDE SEQUENCE [LARGE SCALE GENOMIC DNA]</scope>
    <source>
        <strain evidence="3 4">DSM 15099</strain>
    </source>
</reference>
<evidence type="ECO:0000259" key="2">
    <source>
        <dbReference type="PROSITE" id="PS50198"/>
    </source>
</evidence>
<dbReference type="PROSITE" id="PS01096">
    <property type="entry name" value="PPIC_PPIASE_1"/>
    <property type="match status" value="1"/>
</dbReference>
<evidence type="ECO:0000313" key="3">
    <source>
        <dbReference type="EMBL" id="PPK46404.1"/>
    </source>
</evidence>
<dbReference type="Proteomes" id="UP000239863">
    <property type="component" value="Unassembled WGS sequence"/>
</dbReference>
<dbReference type="RefSeq" id="WP_104410465.1">
    <property type="nucleotide sequence ID" value="NZ_PTIS01000016.1"/>
</dbReference>
<gene>
    <name evidence="3" type="ORF">BD821_11651</name>
</gene>
<dbReference type="InterPro" id="IPR050245">
    <property type="entry name" value="PrsA_foldase"/>
</dbReference>
<dbReference type="GO" id="GO:0003755">
    <property type="term" value="F:peptidyl-prolyl cis-trans isomerase activity"/>
    <property type="evidence" value="ECO:0007669"/>
    <property type="project" value="UniProtKB-KW"/>
</dbReference>
<dbReference type="EMBL" id="PTIS01000016">
    <property type="protein sequence ID" value="PPK46404.1"/>
    <property type="molecule type" value="Genomic_DNA"/>
</dbReference>
<dbReference type="SUPFAM" id="SSF109998">
    <property type="entry name" value="Triger factor/SurA peptide-binding domain-like"/>
    <property type="match status" value="1"/>
</dbReference>
<keyword evidence="1 3" id="KW-0413">Isomerase</keyword>
<keyword evidence="1" id="KW-0697">Rotamase</keyword>
<protein>
    <submittedName>
        <fullName evidence="3">Peptidyl-prolyl cis-trans isomerase C</fullName>
    </submittedName>
</protein>
<dbReference type="PANTHER" id="PTHR47245">
    <property type="entry name" value="PEPTIDYLPROLYL ISOMERASE"/>
    <property type="match status" value="1"/>
</dbReference>
<dbReference type="InterPro" id="IPR046357">
    <property type="entry name" value="PPIase_dom_sf"/>
</dbReference>
<organism evidence="3 4">
    <name type="scientific">Clostridium algidicarnis DSM 15099</name>
    <dbReference type="NCBI Taxonomy" id="1121295"/>
    <lineage>
        <taxon>Bacteria</taxon>
        <taxon>Bacillati</taxon>
        <taxon>Bacillota</taxon>
        <taxon>Clostridia</taxon>
        <taxon>Eubacteriales</taxon>
        <taxon>Clostridiaceae</taxon>
        <taxon>Clostridium</taxon>
    </lineage>
</organism>
<dbReference type="OrthoDB" id="14196at2"/>
<accession>A0A2S6FVR6</accession>
<dbReference type="Gene3D" id="3.10.50.40">
    <property type="match status" value="1"/>
</dbReference>